<gene>
    <name evidence="1" type="ORF">FHX34_10553</name>
</gene>
<accession>A0A561VKN2</accession>
<reference evidence="1 2" key="1">
    <citation type="submission" date="2019-06" db="EMBL/GenBank/DDBJ databases">
        <title>Sequencing the genomes of 1000 actinobacteria strains.</title>
        <authorList>
            <person name="Klenk H.-P."/>
        </authorList>
    </citation>
    <scope>NUCLEOTIDE SEQUENCE [LARGE SCALE GENOMIC DNA]</scope>
    <source>
        <strain evidence="1 2">DSM 43866</strain>
    </source>
</reference>
<organism evidence="1 2">
    <name type="scientific">Actinoplanes teichomyceticus</name>
    <dbReference type="NCBI Taxonomy" id="1867"/>
    <lineage>
        <taxon>Bacteria</taxon>
        <taxon>Bacillati</taxon>
        <taxon>Actinomycetota</taxon>
        <taxon>Actinomycetes</taxon>
        <taxon>Micromonosporales</taxon>
        <taxon>Micromonosporaceae</taxon>
        <taxon>Actinoplanes</taxon>
    </lineage>
</organism>
<comment type="caution">
    <text evidence="1">The sequence shown here is derived from an EMBL/GenBank/DDBJ whole genome shotgun (WGS) entry which is preliminary data.</text>
</comment>
<dbReference type="RefSeq" id="WP_122979177.1">
    <property type="nucleotide sequence ID" value="NZ_BOMX01000099.1"/>
</dbReference>
<dbReference type="EMBL" id="VIWY01000005">
    <property type="protein sequence ID" value="TWG12186.1"/>
    <property type="molecule type" value="Genomic_DNA"/>
</dbReference>
<evidence type="ECO:0000313" key="2">
    <source>
        <dbReference type="Proteomes" id="UP000320239"/>
    </source>
</evidence>
<proteinExistence type="predicted"/>
<dbReference type="OrthoDB" id="9784036at2"/>
<protein>
    <submittedName>
        <fullName evidence="1">Uncharacterized protein</fullName>
    </submittedName>
</protein>
<keyword evidence="2" id="KW-1185">Reference proteome</keyword>
<sequence length="113" mass="11561">MRTNLTRGTPVSAIAGAEVADTVLTPPDWSGAERLPLVPVLHGADSPADAPVMMRPLIDGADLPRTLAARDSTPTVGGSCPGVGQRLVAELADELAGAAPRDPSATRRYGVLP</sequence>
<dbReference type="AlphaFoldDB" id="A0A561VKN2"/>
<evidence type="ECO:0000313" key="1">
    <source>
        <dbReference type="EMBL" id="TWG12186.1"/>
    </source>
</evidence>
<dbReference type="Proteomes" id="UP000320239">
    <property type="component" value="Unassembled WGS sequence"/>
</dbReference>
<name>A0A561VKN2_ACTTI</name>